<dbReference type="CDD" id="cd00018">
    <property type="entry name" value="AP2"/>
    <property type="match status" value="2"/>
</dbReference>
<evidence type="ECO:0000256" key="4">
    <source>
        <dbReference type="ARBA" id="ARBA00023163"/>
    </source>
</evidence>
<dbReference type="Proteomes" id="UP000324897">
    <property type="component" value="Chromosome 3"/>
</dbReference>
<keyword evidence="5" id="KW-0539">Nucleus</keyword>
<dbReference type="Pfam" id="PF00847">
    <property type="entry name" value="AP2"/>
    <property type="match status" value="1"/>
</dbReference>
<dbReference type="InterPro" id="IPR001471">
    <property type="entry name" value="AP2/ERF_dom"/>
</dbReference>
<sequence>MVLSSRRHQPSTLAPFSFSFGRGAPGLAGSASGSHDSVLQLLPDQESLSHLKVRIFCRDPDATDSSGDEDDQNTKEKKMIREVLIPLKNYKAMLVPAKHSKAMPVPAKDSKAMLVPVKKSEASTYVKTLVPCGTEDLKGPEKKEASSRFRGVRRRPWGKWAAEIRDPVRKKRKWIGSYDTEEEAAAAYEAQAREFRAEVLAMKAQLPVSQPAALSSSSSVSCVSSSVSCEQITQPAENRSFTEIESEAVEPYFSETPKAKEISMDVLLGRIDEPLVSDTLSRADELRRDDFTSPEDAFPISAFVGVGVTHEPLDDDYIGLADISHLPLPIKDPEFNLDAELDWSGFDFALMEHELERGVEQFFSRPQARALFIYVAGSTSLPSPPASEEGHQSLRISLQHRQISVKEIHSRVLGSWNLHYKMTPPMQKVRIFCNDPDATDSSDDEDDQDRKKKLIFEVLVPFKKERSSRYRGVRLREWGSWQSEIRNPFTKKKESKTYDTEEEAAVAYQEKRKKYDAEKLAKKAQLPVVRGTTLSSSSSLSCVSTSMSCKQKSQEVHTGVKVTMDTESTDESILNFSTPKVTSVDASLGQIDEPVSDPVVPADKHSPDDKFPVSDFVGVMHESLDCDYIGLADISHLPLPYGNPELDLDAEPDWSGFDLDSLERELDDL</sequence>
<dbReference type="GO" id="GO:0003677">
    <property type="term" value="F:DNA binding"/>
    <property type="evidence" value="ECO:0007669"/>
    <property type="project" value="UniProtKB-KW"/>
</dbReference>
<dbReference type="OrthoDB" id="1917565at2759"/>
<name>A0A5J9TCQ1_9POAL</name>
<keyword evidence="3" id="KW-0238">DNA-binding</keyword>
<evidence type="ECO:0000313" key="9">
    <source>
        <dbReference type="Proteomes" id="UP000324897"/>
    </source>
</evidence>
<dbReference type="Gene3D" id="3.30.730.10">
    <property type="entry name" value="AP2/ERF domain"/>
    <property type="match status" value="2"/>
</dbReference>
<accession>A0A5J9TCQ1</accession>
<gene>
    <name evidence="8" type="ORF">EJB05_42550</name>
</gene>
<dbReference type="InterPro" id="IPR016177">
    <property type="entry name" value="DNA-bd_dom_sf"/>
</dbReference>
<dbReference type="PROSITE" id="PS51032">
    <property type="entry name" value="AP2_ERF"/>
    <property type="match status" value="2"/>
</dbReference>
<reference evidence="8 9" key="1">
    <citation type="journal article" date="2019" name="Sci. Rep.">
        <title>A high-quality genome of Eragrostis curvula grass provides insights into Poaceae evolution and supports new strategies to enhance forage quality.</title>
        <authorList>
            <person name="Carballo J."/>
            <person name="Santos B.A.C.M."/>
            <person name="Zappacosta D."/>
            <person name="Garbus I."/>
            <person name="Selva J.P."/>
            <person name="Gallo C.A."/>
            <person name="Diaz A."/>
            <person name="Albertini E."/>
            <person name="Caccamo M."/>
            <person name="Echenique V."/>
        </authorList>
    </citation>
    <scope>NUCLEOTIDE SEQUENCE [LARGE SCALE GENOMIC DNA]</scope>
    <source>
        <strain evidence="9">cv. Victoria</strain>
        <tissue evidence="8">Leaf</tissue>
    </source>
</reference>
<evidence type="ECO:0000313" key="8">
    <source>
        <dbReference type="EMBL" id="TVU09109.1"/>
    </source>
</evidence>
<dbReference type="GO" id="GO:0005634">
    <property type="term" value="C:nucleus"/>
    <property type="evidence" value="ECO:0007669"/>
    <property type="project" value="UniProtKB-SubCell"/>
</dbReference>
<dbReference type="GO" id="GO:0003700">
    <property type="term" value="F:DNA-binding transcription factor activity"/>
    <property type="evidence" value="ECO:0007669"/>
    <property type="project" value="InterPro"/>
</dbReference>
<feature type="domain" description="AP2/ERF" evidence="7">
    <location>
        <begin position="469"/>
        <end position="527"/>
    </location>
</feature>
<evidence type="ECO:0000256" key="1">
    <source>
        <dbReference type="ARBA" id="ARBA00004123"/>
    </source>
</evidence>
<protein>
    <recommendedName>
        <fullName evidence="7">AP2/ERF domain-containing protein</fullName>
    </recommendedName>
</protein>
<dbReference type="PANTHER" id="PTHR31194">
    <property type="entry name" value="SHN SHINE , DNA BINDING / TRANSCRIPTION FACTOR"/>
    <property type="match status" value="1"/>
</dbReference>
<dbReference type="AlphaFoldDB" id="A0A5J9TCQ1"/>
<keyword evidence="2" id="KW-0805">Transcription regulation</keyword>
<dbReference type="SUPFAM" id="SSF54171">
    <property type="entry name" value="DNA-binding domain"/>
    <property type="match status" value="2"/>
</dbReference>
<evidence type="ECO:0000259" key="7">
    <source>
        <dbReference type="PROSITE" id="PS51032"/>
    </source>
</evidence>
<evidence type="ECO:0000256" key="3">
    <source>
        <dbReference type="ARBA" id="ARBA00023125"/>
    </source>
</evidence>
<evidence type="ECO:0000256" key="2">
    <source>
        <dbReference type="ARBA" id="ARBA00023015"/>
    </source>
</evidence>
<feature type="coiled-coil region" evidence="6">
    <location>
        <begin position="178"/>
        <end position="205"/>
    </location>
</feature>
<proteinExistence type="predicted"/>
<dbReference type="PANTHER" id="PTHR31194:SF140">
    <property type="entry name" value="ETHYLENE-RESPONSIVE TRANSCRIPTION FACTOR CRF2"/>
    <property type="match status" value="1"/>
</dbReference>
<dbReference type="InterPro" id="IPR050913">
    <property type="entry name" value="AP2/ERF_ERF"/>
</dbReference>
<keyword evidence="4" id="KW-0804">Transcription</keyword>
<organism evidence="8 9">
    <name type="scientific">Eragrostis curvula</name>
    <name type="common">weeping love grass</name>
    <dbReference type="NCBI Taxonomy" id="38414"/>
    <lineage>
        <taxon>Eukaryota</taxon>
        <taxon>Viridiplantae</taxon>
        <taxon>Streptophyta</taxon>
        <taxon>Embryophyta</taxon>
        <taxon>Tracheophyta</taxon>
        <taxon>Spermatophyta</taxon>
        <taxon>Magnoliopsida</taxon>
        <taxon>Liliopsida</taxon>
        <taxon>Poales</taxon>
        <taxon>Poaceae</taxon>
        <taxon>PACMAD clade</taxon>
        <taxon>Chloridoideae</taxon>
        <taxon>Eragrostideae</taxon>
        <taxon>Eragrostidinae</taxon>
        <taxon>Eragrostis</taxon>
    </lineage>
</organism>
<feature type="domain" description="AP2/ERF" evidence="7">
    <location>
        <begin position="148"/>
        <end position="207"/>
    </location>
</feature>
<dbReference type="InterPro" id="IPR036955">
    <property type="entry name" value="AP2/ERF_dom_sf"/>
</dbReference>
<comment type="caution">
    <text evidence="8">The sequence shown here is derived from an EMBL/GenBank/DDBJ whole genome shotgun (WGS) entry which is preliminary data.</text>
</comment>
<dbReference type="EMBL" id="RWGY01000039">
    <property type="protein sequence ID" value="TVU09109.1"/>
    <property type="molecule type" value="Genomic_DNA"/>
</dbReference>
<evidence type="ECO:0000256" key="5">
    <source>
        <dbReference type="ARBA" id="ARBA00023242"/>
    </source>
</evidence>
<dbReference type="SMART" id="SM00380">
    <property type="entry name" value="AP2"/>
    <property type="match status" value="2"/>
</dbReference>
<keyword evidence="9" id="KW-1185">Reference proteome</keyword>
<dbReference type="PRINTS" id="PR00367">
    <property type="entry name" value="ETHRSPELEMNT"/>
</dbReference>
<keyword evidence="6" id="KW-0175">Coiled coil</keyword>
<evidence type="ECO:0000256" key="6">
    <source>
        <dbReference type="SAM" id="Coils"/>
    </source>
</evidence>
<comment type="subcellular location">
    <subcellularLocation>
        <location evidence="1">Nucleus</location>
    </subcellularLocation>
</comment>
<dbReference type="Gramene" id="TVU09109">
    <property type="protein sequence ID" value="TVU09109"/>
    <property type="gene ID" value="EJB05_42550"/>
</dbReference>